<gene>
    <name evidence="1" type="ORF">C8R28_100930</name>
    <name evidence="2" type="ORF">SAMN05421510_102546</name>
    <name evidence="3" type="ORF">SAMN06297164_0441</name>
</gene>
<evidence type="ECO:0000313" key="3">
    <source>
        <dbReference type="EMBL" id="SOD16368.1"/>
    </source>
</evidence>
<reference evidence="2" key="2">
    <citation type="submission" date="2016-10" db="EMBL/GenBank/DDBJ databases">
        <authorList>
            <person name="de Groot N.N."/>
        </authorList>
    </citation>
    <scope>NUCLEOTIDE SEQUENCE [LARGE SCALE GENOMIC DNA]</scope>
    <source>
        <strain evidence="2">Nm9</strain>
    </source>
</reference>
<name>A0A1H9DWF7_9PROT</name>
<reference evidence="3 5" key="3">
    <citation type="submission" date="2017-09" db="EMBL/GenBank/DDBJ databases">
        <authorList>
            <person name="Ehlers B."/>
            <person name="Leendertz F.H."/>
        </authorList>
    </citation>
    <scope>NUCLEOTIDE SEQUENCE [LARGE SCALE GENOMIC DNA]</scope>
    <source>
        <strain evidence="3 5">Nm42</strain>
    </source>
</reference>
<dbReference type="Proteomes" id="UP000181998">
    <property type="component" value="Unassembled WGS sequence"/>
</dbReference>
<evidence type="ECO:0000313" key="1">
    <source>
        <dbReference type="EMBL" id="PTQ86601.1"/>
    </source>
</evidence>
<organism evidence="2 4">
    <name type="scientific">Nitrosomonas ureae</name>
    <dbReference type="NCBI Taxonomy" id="44577"/>
    <lineage>
        <taxon>Bacteria</taxon>
        <taxon>Pseudomonadati</taxon>
        <taxon>Pseudomonadota</taxon>
        <taxon>Betaproteobacteria</taxon>
        <taxon>Nitrosomonadales</taxon>
        <taxon>Nitrosomonadaceae</taxon>
        <taxon>Nitrosomonas</taxon>
    </lineage>
</organism>
<evidence type="ECO:0000313" key="5">
    <source>
        <dbReference type="Proteomes" id="UP000219335"/>
    </source>
</evidence>
<accession>A0A1H9DWF7</accession>
<dbReference type="OrthoDB" id="9976799at2"/>
<evidence type="ECO:0000313" key="2">
    <source>
        <dbReference type="EMBL" id="SEQ17840.1"/>
    </source>
</evidence>
<evidence type="ECO:0000313" key="4">
    <source>
        <dbReference type="Proteomes" id="UP000181998"/>
    </source>
</evidence>
<dbReference type="EMBL" id="FOFX01000025">
    <property type="protein sequence ID" value="SEQ17840.1"/>
    <property type="molecule type" value="Genomic_DNA"/>
</dbReference>
<reference evidence="4" key="1">
    <citation type="submission" date="2016-10" db="EMBL/GenBank/DDBJ databases">
        <authorList>
            <person name="Varghese N."/>
            <person name="Submissions S."/>
        </authorList>
    </citation>
    <scope>NUCLEOTIDE SEQUENCE [LARGE SCALE GENOMIC DNA]</scope>
    <source>
        <strain evidence="4">Nm9</strain>
    </source>
</reference>
<dbReference type="PROSITE" id="PS51257">
    <property type="entry name" value="PROKAR_LIPOPROTEIN"/>
    <property type="match status" value="1"/>
</dbReference>
<dbReference type="EMBL" id="OCMU01000001">
    <property type="protein sequence ID" value="SOD16368.1"/>
    <property type="molecule type" value="Genomic_DNA"/>
</dbReference>
<reference evidence="1 6" key="4">
    <citation type="submission" date="2018-04" db="EMBL/GenBank/DDBJ databases">
        <title>Active sludge and wastewater microbial communities from Klosterneuburg, Austria.</title>
        <authorList>
            <person name="Wagner M."/>
        </authorList>
    </citation>
    <scope>NUCLEOTIDE SEQUENCE [LARGE SCALE GENOMIC DNA]</scope>
    <source>
        <strain evidence="1 6">Nm4</strain>
    </source>
</reference>
<sequence>MNAKSILIGLIIIGTLSLSGCVSTPYYGGLGYYRSTVYGYGHQSPIYINPGYIGAHKHFIGGPRHMRGGYQYFIGGHKHLHGRHNFVGRHYRGGYRR</sequence>
<dbReference type="EMBL" id="QAOL01000009">
    <property type="protein sequence ID" value="PTQ86601.1"/>
    <property type="molecule type" value="Genomic_DNA"/>
</dbReference>
<evidence type="ECO:0000313" key="6">
    <source>
        <dbReference type="Proteomes" id="UP000244110"/>
    </source>
</evidence>
<protein>
    <submittedName>
        <fullName evidence="2">Uncharacterized protein</fullName>
    </submittedName>
</protein>
<dbReference type="AlphaFoldDB" id="A0A1H9DWF7"/>
<dbReference type="Proteomes" id="UP000244110">
    <property type="component" value="Unassembled WGS sequence"/>
</dbReference>
<dbReference type="Proteomes" id="UP000219335">
    <property type="component" value="Unassembled WGS sequence"/>
</dbReference>
<proteinExistence type="predicted"/>